<comment type="catalytic activity">
    <reaction evidence="6">
        <text>a 6-O-methyl-2'-deoxyguanosine in DNA + L-cysteinyl-[protein] = S-methyl-L-cysteinyl-[protein] + a 2'-deoxyguanosine in DNA</text>
        <dbReference type="Rhea" id="RHEA:24000"/>
        <dbReference type="Rhea" id="RHEA-COMP:10131"/>
        <dbReference type="Rhea" id="RHEA-COMP:10132"/>
        <dbReference type="Rhea" id="RHEA-COMP:11367"/>
        <dbReference type="Rhea" id="RHEA-COMP:11368"/>
        <dbReference type="ChEBI" id="CHEBI:29950"/>
        <dbReference type="ChEBI" id="CHEBI:82612"/>
        <dbReference type="ChEBI" id="CHEBI:85445"/>
        <dbReference type="ChEBI" id="CHEBI:85448"/>
        <dbReference type="EC" id="2.1.1.63"/>
    </reaction>
</comment>
<dbReference type="GO" id="GO:0006281">
    <property type="term" value="P:DNA repair"/>
    <property type="evidence" value="ECO:0007669"/>
    <property type="project" value="UniProtKB-KW"/>
</dbReference>
<dbReference type="OrthoDB" id="9802228at2"/>
<dbReference type="STRING" id="388408.LAX5112_03076"/>
<dbReference type="InterPro" id="IPR036217">
    <property type="entry name" value="MethylDNA_cys_MeTrfase_DNAb"/>
</dbReference>
<organism evidence="9 10">
    <name type="scientific">Roseibium alexandrii</name>
    <dbReference type="NCBI Taxonomy" id="388408"/>
    <lineage>
        <taxon>Bacteria</taxon>
        <taxon>Pseudomonadati</taxon>
        <taxon>Pseudomonadota</taxon>
        <taxon>Alphaproteobacteria</taxon>
        <taxon>Hyphomicrobiales</taxon>
        <taxon>Stappiaceae</taxon>
        <taxon>Roseibium</taxon>
    </lineage>
</organism>
<evidence type="ECO:0000256" key="5">
    <source>
        <dbReference type="ARBA" id="ARBA00023204"/>
    </source>
</evidence>
<keyword evidence="4" id="KW-0227">DNA damage</keyword>
<comment type="catalytic activity">
    <reaction evidence="1">
        <text>a 4-O-methyl-thymidine in DNA + L-cysteinyl-[protein] = a thymidine in DNA + S-methyl-L-cysteinyl-[protein]</text>
        <dbReference type="Rhea" id="RHEA:53428"/>
        <dbReference type="Rhea" id="RHEA-COMP:10131"/>
        <dbReference type="Rhea" id="RHEA-COMP:10132"/>
        <dbReference type="Rhea" id="RHEA-COMP:13555"/>
        <dbReference type="Rhea" id="RHEA-COMP:13556"/>
        <dbReference type="ChEBI" id="CHEBI:29950"/>
        <dbReference type="ChEBI" id="CHEBI:82612"/>
        <dbReference type="ChEBI" id="CHEBI:137386"/>
        <dbReference type="ChEBI" id="CHEBI:137387"/>
        <dbReference type="EC" id="2.1.1.63"/>
    </reaction>
</comment>
<proteinExistence type="predicted"/>
<dbReference type="CDD" id="cd06445">
    <property type="entry name" value="ATase"/>
    <property type="match status" value="1"/>
</dbReference>
<dbReference type="Proteomes" id="UP000053235">
    <property type="component" value="Unassembled WGS sequence"/>
</dbReference>
<evidence type="ECO:0000259" key="8">
    <source>
        <dbReference type="Pfam" id="PF02870"/>
    </source>
</evidence>
<evidence type="ECO:0000313" key="9">
    <source>
        <dbReference type="EMBL" id="CTQ72159.1"/>
    </source>
</evidence>
<keyword evidence="5" id="KW-0234">DNA repair</keyword>
<evidence type="ECO:0000256" key="6">
    <source>
        <dbReference type="ARBA" id="ARBA00049348"/>
    </source>
</evidence>
<dbReference type="RefSeq" id="WP_055672566.1">
    <property type="nucleotide sequence ID" value="NZ_CXWD01000012.1"/>
</dbReference>
<evidence type="ECO:0000256" key="4">
    <source>
        <dbReference type="ARBA" id="ARBA00022763"/>
    </source>
</evidence>
<dbReference type="EC" id="2.1.1.63" evidence="9"/>
<dbReference type="GO" id="GO:0003908">
    <property type="term" value="F:methylated-DNA-[protein]-cysteine S-methyltransferase activity"/>
    <property type="evidence" value="ECO:0007669"/>
    <property type="project" value="UniProtKB-EC"/>
</dbReference>
<dbReference type="Gene3D" id="1.10.10.10">
    <property type="entry name" value="Winged helix-like DNA-binding domain superfamily/Winged helix DNA-binding domain"/>
    <property type="match status" value="1"/>
</dbReference>
<evidence type="ECO:0000256" key="2">
    <source>
        <dbReference type="ARBA" id="ARBA00022603"/>
    </source>
</evidence>
<protein>
    <submittedName>
        <fullName evidence="9">Methylated-DNA--protein-cysteine methyltransferase, constitutive</fullName>
        <ecNumber evidence="9">2.1.1.63</ecNumber>
    </submittedName>
</protein>
<dbReference type="Gene3D" id="3.30.160.70">
    <property type="entry name" value="Methylated DNA-protein cysteine methyltransferase domain"/>
    <property type="match status" value="1"/>
</dbReference>
<dbReference type="AlphaFoldDB" id="A0A0M7ABA4"/>
<keyword evidence="10" id="KW-1185">Reference proteome</keyword>
<evidence type="ECO:0000256" key="3">
    <source>
        <dbReference type="ARBA" id="ARBA00022679"/>
    </source>
</evidence>
<dbReference type="InterPro" id="IPR036631">
    <property type="entry name" value="MGMT_N_sf"/>
</dbReference>
<accession>A0A0M7ABA4</accession>
<dbReference type="PANTHER" id="PTHR10815">
    <property type="entry name" value="METHYLATED-DNA--PROTEIN-CYSTEINE METHYLTRANSFERASE"/>
    <property type="match status" value="1"/>
</dbReference>
<evidence type="ECO:0000313" key="10">
    <source>
        <dbReference type="Proteomes" id="UP000053235"/>
    </source>
</evidence>
<dbReference type="EMBL" id="CXWD01000012">
    <property type="protein sequence ID" value="CTQ72159.1"/>
    <property type="molecule type" value="Genomic_DNA"/>
</dbReference>
<dbReference type="InterPro" id="IPR008332">
    <property type="entry name" value="MethylG_MeTrfase_N"/>
</dbReference>
<dbReference type="Pfam" id="PF01035">
    <property type="entry name" value="DNA_binding_1"/>
    <property type="match status" value="1"/>
</dbReference>
<dbReference type="SUPFAM" id="SSF53155">
    <property type="entry name" value="Methylated DNA-protein cysteine methyltransferase domain"/>
    <property type="match status" value="1"/>
</dbReference>
<dbReference type="NCBIfam" id="TIGR00589">
    <property type="entry name" value="ogt"/>
    <property type="match status" value="1"/>
</dbReference>
<reference evidence="10" key="1">
    <citation type="submission" date="2015-07" db="EMBL/GenBank/DDBJ databases">
        <authorList>
            <person name="Rodrigo-Torres Lidia"/>
            <person name="Arahal R.David."/>
        </authorList>
    </citation>
    <scope>NUCLEOTIDE SEQUENCE [LARGE SCALE GENOMIC DNA]</scope>
    <source>
        <strain evidence="10">CECT 5112</strain>
    </source>
</reference>
<keyword evidence="3 9" id="KW-0808">Transferase</keyword>
<keyword evidence="2 9" id="KW-0489">Methyltransferase</keyword>
<dbReference type="PROSITE" id="PS00374">
    <property type="entry name" value="MGMT"/>
    <property type="match status" value="1"/>
</dbReference>
<dbReference type="Pfam" id="PF02870">
    <property type="entry name" value="Methyltransf_1N"/>
    <property type="match status" value="1"/>
</dbReference>
<dbReference type="SUPFAM" id="SSF46767">
    <property type="entry name" value="Methylated DNA-protein cysteine methyltransferase, C-terminal domain"/>
    <property type="match status" value="1"/>
</dbReference>
<evidence type="ECO:0000256" key="1">
    <source>
        <dbReference type="ARBA" id="ARBA00001286"/>
    </source>
</evidence>
<dbReference type="GO" id="GO:0032259">
    <property type="term" value="P:methylation"/>
    <property type="evidence" value="ECO:0007669"/>
    <property type="project" value="UniProtKB-KW"/>
</dbReference>
<gene>
    <name evidence="9" type="primary">ogt</name>
    <name evidence="9" type="ORF">LAX5112_03076</name>
</gene>
<dbReference type="InterPro" id="IPR001497">
    <property type="entry name" value="MethylDNA_cys_MeTrfase_AS"/>
</dbReference>
<sequence length="151" mass="16131">MPVAGVETWLGCLTVTETDGAITDLQWNGEPSQAETPLLRETIRQLSAYLDGDLKNFDLPLSPKGGDLHQAVFKAMLEIPYGETRTYGDLARDLDTYGQPIGRACGANPIPVIIPCHRILSANGLGGYSGSGGTETKIALLKLEGGFPFLI</sequence>
<dbReference type="InterPro" id="IPR036388">
    <property type="entry name" value="WH-like_DNA-bd_sf"/>
</dbReference>
<feature type="domain" description="Methylguanine DNA methyltransferase ribonuclease-like" evidence="8">
    <location>
        <begin position="8"/>
        <end position="63"/>
    </location>
</feature>
<dbReference type="PANTHER" id="PTHR10815:SF13">
    <property type="entry name" value="METHYLATED-DNA--PROTEIN-CYSTEINE METHYLTRANSFERASE"/>
    <property type="match status" value="1"/>
</dbReference>
<name>A0A0M7ABA4_9HYPH</name>
<evidence type="ECO:0000259" key="7">
    <source>
        <dbReference type="Pfam" id="PF01035"/>
    </source>
</evidence>
<feature type="domain" description="Methylated-DNA-[protein]-cysteine S-methyltransferase DNA binding" evidence="7">
    <location>
        <begin position="68"/>
        <end position="145"/>
    </location>
</feature>
<dbReference type="InterPro" id="IPR014048">
    <property type="entry name" value="MethylDNA_cys_MeTrfase_DNA-bd"/>
</dbReference>